<accession>A0A097IJN5</accession>
<dbReference type="PROSITE" id="PS51257">
    <property type="entry name" value="PROKAR_LIPOPROTEIN"/>
    <property type="match status" value="1"/>
</dbReference>
<evidence type="ECO:0008006" key="5">
    <source>
        <dbReference type="Google" id="ProtNLM"/>
    </source>
</evidence>
<dbReference type="Proteomes" id="UP000029914">
    <property type="component" value="Chromosome"/>
</dbReference>
<proteinExistence type="predicted"/>
<evidence type="ECO:0000256" key="2">
    <source>
        <dbReference type="SAM" id="SignalP"/>
    </source>
</evidence>
<dbReference type="KEGG" id="cdo:CDOO_11635"/>
<dbReference type="OrthoDB" id="4426508at2"/>
<feature type="region of interest" description="Disordered" evidence="1">
    <location>
        <begin position="26"/>
        <end position="78"/>
    </location>
</feature>
<feature type="compositionally biased region" description="Low complexity" evidence="1">
    <location>
        <begin position="30"/>
        <end position="57"/>
    </location>
</feature>
<organism evidence="3 4">
    <name type="scientific">Corynebacterium doosanense CAU 212 = DSM 45436</name>
    <dbReference type="NCBI Taxonomy" id="558173"/>
    <lineage>
        <taxon>Bacteria</taxon>
        <taxon>Bacillati</taxon>
        <taxon>Actinomycetota</taxon>
        <taxon>Actinomycetes</taxon>
        <taxon>Mycobacteriales</taxon>
        <taxon>Corynebacteriaceae</taxon>
        <taxon>Corynebacterium</taxon>
    </lineage>
</organism>
<protein>
    <recommendedName>
        <fullName evidence="5">Septum formation-related domain-containing protein</fullName>
    </recommendedName>
</protein>
<sequence>MKSTQKLIPAAVAFLGMAALSACSGTEDGSTGTASSSVVVTSIQSSETPSTSVETVTATDPASNEQPAPERQAAGGCDPADFQAAGFSSITHVAFCDGQWAIGGQAQTDSVNHFRFVGSSWTKIEHAGETPTGFRCYDRVWLGEQGAPAGFVDNVMACPESQGSDEKVLPGTQCKSYDFGPLVVKEGEISCAEAIRVMDYYLDHVSEGTGNIAALAFEDWRCATNTAGIAGDTGWSLGCDRADGVDIGVRAS</sequence>
<evidence type="ECO:0000313" key="3">
    <source>
        <dbReference type="EMBL" id="AIT62329.1"/>
    </source>
</evidence>
<dbReference type="eggNOG" id="ENOG5031XHZ">
    <property type="taxonomic scope" value="Bacteria"/>
</dbReference>
<gene>
    <name evidence="3" type="ORF">CDOO_11635</name>
</gene>
<feature type="chain" id="PRO_5039648300" description="Septum formation-related domain-containing protein" evidence="2">
    <location>
        <begin position="25"/>
        <end position="252"/>
    </location>
</feature>
<feature type="signal peptide" evidence="2">
    <location>
        <begin position="1"/>
        <end position="24"/>
    </location>
</feature>
<dbReference type="EMBL" id="CP006764">
    <property type="protein sequence ID" value="AIT62329.1"/>
    <property type="molecule type" value="Genomic_DNA"/>
</dbReference>
<name>A0A097IJN5_9CORY</name>
<dbReference type="HOGENOM" id="CLU_1101439_0_0_11"/>
<dbReference type="STRING" id="558173.CDOO_11635"/>
<evidence type="ECO:0000313" key="4">
    <source>
        <dbReference type="Proteomes" id="UP000029914"/>
    </source>
</evidence>
<dbReference type="RefSeq" id="WP_018022839.1">
    <property type="nucleotide sequence ID" value="NZ_AQUX01000013.1"/>
</dbReference>
<dbReference type="AlphaFoldDB" id="A0A097IJN5"/>
<keyword evidence="4" id="KW-1185">Reference proteome</keyword>
<keyword evidence="2" id="KW-0732">Signal</keyword>
<evidence type="ECO:0000256" key="1">
    <source>
        <dbReference type="SAM" id="MobiDB-lite"/>
    </source>
</evidence>
<reference evidence="3 4" key="1">
    <citation type="submission" date="2013-09" db="EMBL/GenBank/DDBJ databases">
        <title>Complete genome sequence of Corynebacterium doosanense CAU 212(T) (=DSM 45436(T)), isolated from activated sludge.</title>
        <authorList>
            <person name="Schaffert L."/>
            <person name="Albersmeier A."/>
            <person name="Kalinowski J."/>
            <person name="Ruckert C."/>
        </authorList>
    </citation>
    <scope>NUCLEOTIDE SEQUENCE [LARGE SCALE GENOMIC DNA]</scope>
    <source>
        <strain evidence="3 4">CAU 212</strain>
    </source>
</reference>